<dbReference type="Gene3D" id="2.130.10.130">
    <property type="entry name" value="Integrin alpha, N-terminal"/>
    <property type="match status" value="2"/>
</dbReference>
<dbReference type="AlphaFoldDB" id="A9A0T2"/>
<proteinExistence type="predicted"/>
<dbReference type="SUPFAM" id="SSF69318">
    <property type="entry name" value="Integrin alpha N-terminal domain"/>
    <property type="match status" value="2"/>
</dbReference>
<dbReference type="STRING" id="96561.Dole_1753"/>
<dbReference type="PANTHER" id="PTHR44103">
    <property type="entry name" value="PROPROTEIN CONVERTASE P"/>
    <property type="match status" value="1"/>
</dbReference>
<dbReference type="PANTHER" id="PTHR44103:SF1">
    <property type="entry name" value="PROPROTEIN CONVERTASE P"/>
    <property type="match status" value="1"/>
</dbReference>
<evidence type="ECO:0000313" key="3">
    <source>
        <dbReference type="Proteomes" id="UP000008561"/>
    </source>
</evidence>
<dbReference type="KEGG" id="dol:Dole_1753"/>
<evidence type="ECO:0000313" key="2">
    <source>
        <dbReference type="EMBL" id="ABW67557.1"/>
    </source>
</evidence>
<reference evidence="2 3" key="1">
    <citation type="submission" date="2007-10" db="EMBL/GenBank/DDBJ databases">
        <title>Complete sequence of Desulfococcus oleovorans Hxd3.</title>
        <authorList>
            <consortium name="US DOE Joint Genome Institute"/>
            <person name="Copeland A."/>
            <person name="Lucas S."/>
            <person name="Lapidus A."/>
            <person name="Barry K."/>
            <person name="Glavina del Rio T."/>
            <person name="Dalin E."/>
            <person name="Tice H."/>
            <person name="Pitluck S."/>
            <person name="Kiss H."/>
            <person name="Brettin T."/>
            <person name="Bruce D."/>
            <person name="Detter J.C."/>
            <person name="Han C."/>
            <person name="Schmutz J."/>
            <person name="Larimer F."/>
            <person name="Land M."/>
            <person name="Hauser L."/>
            <person name="Kyrpides N."/>
            <person name="Kim E."/>
            <person name="Wawrik B."/>
            <person name="Richardson P."/>
        </authorList>
    </citation>
    <scope>NUCLEOTIDE SEQUENCE [LARGE SCALE GENOMIC DNA]</scope>
    <source>
        <strain evidence="3">DSM 6200 / JCM 39069 / Hxd3</strain>
    </source>
</reference>
<dbReference type="HOGENOM" id="CLU_327273_0_0_7"/>
<gene>
    <name evidence="2" type="ordered locus">Dole_1753</name>
</gene>
<dbReference type="OrthoDB" id="5420232at2"/>
<name>A9A0T2_DESOH</name>
<dbReference type="InterPro" id="IPR028994">
    <property type="entry name" value="Integrin_alpha_N"/>
</dbReference>
<dbReference type="InterPro" id="IPR013517">
    <property type="entry name" value="FG-GAP"/>
</dbReference>
<dbReference type="eggNOG" id="COG2931">
    <property type="taxonomic scope" value="Bacteria"/>
</dbReference>
<dbReference type="Proteomes" id="UP000008561">
    <property type="component" value="Chromosome"/>
</dbReference>
<accession>A9A0T2</accession>
<keyword evidence="3" id="KW-1185">Reference proteome</keyword>
<dbReference type="EMBL" id="CP000859">
    <property type="protein sequence ID" value="ABW67557.1"/>
    <property type="molecule type" value="Genomic_DNA"/>
</dbReference>
<evidence type="ECO:0000256" key="1">
    <source>
        <dbReference type="ARBA" id="ARBA00022729"/>
    </source>
</evidence>
<dbReference type="RefSeq" id="WP_012175173.1">
    <property type="nucleotide sequence ID" value="NC_009943.1"/>
</dbReference>
<protein>
    <submittedName>
        <fullName evidence="2">FG-GAP repeat protein</fullName>
    </submittedName>
</protein>
<sequence>MVTHRLNETAAQTGGMIKGQFLSPGMLKTGALAASVAGCVFLASPAHQALAAPGPFLPHGIQGNPLPLPVGAPMLSRPALVDIDADGDIDIFVGDKEGSIHYFENIGTASAPAFEIRTGADSPFWYYDTGCETYYPYGVDEDAAPAFVDIDNDGDMDAFVGSGYGYGSIEYFENIGTASAPEFTPYAGTETFNNPFGIWSPSESTPSFVDIDGDGDMDLFIGSESGGITYFENIGTASAAMFTGTQNPLNVDVGDSSAPAFADIDGDGDLDAFVGSKYQSYDVSSGILGNVYSFTAGIAYFENLGSVSAPMFTSCNPDNPFDGLETDKYSAPAFADIDGDGDLDAFVGGMYGNLEFFENTGTVDSPVMTERHGKNNPAWGADVGFYSKPTFVDIDGDGDLDAFVGEFGILAGFAYDAPIRMAEAEPMPVLYGNINFFENTGTAENPDFVQREGEGNPLGGALGLFEVGSSLSFVDIDGDGDMDAFISSKYSGPRTTGLEEPALPVAMQYFKNIGTATSPDLVAMPGENPLADIPPYGDGDSVSPAFVDIDIDGDFDLFVGVPSGDIFYFENIGTASAPEFESFVPASVIEEPVENPFGLGPFPAGANPAFADVDGDGDMDAVVGVKYGGMADVEYESGIIYYFENTTTATDTEPVFTQRTGEDNPFGYYGDEVSGIYAAAPAFADIDGDGDMDLFVGERYGRIGFLENRAIVPAPPDDDDDDTPVVVPDDDDTCFIDSAAGAEDSGQAGLFSRITGQVYGVVRSMLRP</sequence>
<keyword evidence="1" id="KW-0732">Signal</keyword>
<organism evidence="2 3">
    <name type="scientific">Desulfosudis oleivorans (strain DSM 6200 / JCM 39069 / Hxd3)</name>
    <name type="common">Desulfococcus oleovorans</name>
    <dbReference type="NCBI Taxonomy" id="96561"/>
    <lineage>
        <taxon>Bacteria</taxon>
        <taxon>Pseudomonadati</taxon>
        <taxon>Thermodesulfobacteriota</taxon>
        <taxon>Desulfobacteria</taxon>
        <taxon>Desulfobacterales</taxon>
        <taxon>Desulfosudaceae</taxon>
        <taxon>Desulfosudis</taxon>
    </lineage>
</organism>
<dbReference type="Pfam" id="PF13517">
    <property type="entry name" value="FG-GAP_3"/>
    <property type="match status" value="2"/>
</dbReference>